<accession>A0A120EAI8</accession>
<dbReference type="EMBL" id="LRMR01000002">
    <property type="protein sequence ID" value="KWU52861.1"/>
    <property type="molecule type" value="Genomic_DNA"/>
</dbReference>
<comment type="caution">
    <text evidence="1">The sequence shown here is derived from an EMBL/GenBank/DDBJ whole genome shotgun (WGS) entry which is preliminary data.</text>
</comment>
<dbReference type="AlphaFoldDB" id="A0A120EAI8"/>
<protein>
    <submittedName>
        <fullName evidence="1">Uncharacterized protein</fullName>
    </submittedName>
</protein>
<evidence type="ECO:0000313" key="2">
    <source>
        <dbReference type="Proteomes" id="UP000067111"/>
    </source>
</evidence>
<dbReference type="Proteomes" id="UP000067111">
    <property type="component" value="Unassembled WGS sequence"/>
</dbReference>
<dbReference type="RefSeq" id="WP_060752393.1">
    <property type="nucleotide sequence ID" value="NZ_LRMR01000002.1"/>
</dbReference>
<proteinExistence type="predicted"/>
<evidence type="ECO:0000313" key="1">
    <source>
        <dbReference type="EMBL" id="KWU52861.1"/>
    </source>
</evidence>
<reference evidence="2" key="1">
    <citation type="submission" date="2016-01" db="EMBL/GenBank/DDBJ databases">
        <authorList>
            <person name="Gamez R.M."/>
            <person name="Rodriguez F."/>
            <person name="Bernal J.F."/>
            <person name="Agarwala R."/>
            <person name="Landsman D."/>
            <person name="Marino-Ramirez L."/>
        </authorList>
    </citation>
    <scope>NUCLEOTIDE SEQUENCE [LARGE SCALE GENOMIC DNA]</scope>
    <source>
        <strain evidence="2">Ps006</strain>
    </source>
</reference>
<dbReference type="OrthoDB" id="7004148at2"/>
<sequence length="148" mass="16297">MEFSPLRRAAVRLACLHADDRQWILANLAADERRKIDALLGEISELGLASEPSVMAGLIDELAAQPQAQVSAHSHVLHKRLLKSGHPFWAGLALQLETPAQRREALSTLANSASIRRWDTTFAKHSMPPALVSSLRDYLARSGGQDER</sequence>
<name>A0A120EAI8_9PSED</name>
<gene>
    <name evidence="1" type="ORF">AWV77_00900</name>
</gene>
<organism evidence="1 2">
    <name type="scientific">Pseudomonas palleroniana</name>
    <dbReference type="NCBI Taxonomy" id="191390"/>
    <lineage>
        <taxon>Bacteria</taxon>
        <taxon>Pseudomonadati</taxon>
        <taxon>Pseudomonadota</taxon>
        <taxon>Gammaproteobacteria</taxon>
        <taxon>Pseudomonadales</taxon>
        <taxon>Pseudomonadaceae</taxon>
        <taxon>Pseudomonas</taxon>
    </lineage>
</organism>